<dbReference type="WBParaSite" id="TMUE_0000001653.1">
    <property type="protein sequence ID" value="TMUE_0000001653.1"/>
    <property type="gene ID" value="WBGene00297538"/>
</dbReference>
<evidence type="ECO:0000256" key="1">
    <source>
        <dbReference type="SAM" id="MobiDB-lite"/>
    </source>
</evidence>
<dbReference type="AlphaFoldDB" id="A0A5S6Q383"/>
<dbReference type="Pfam" id="PF03564">
    <property type="entry name" value="DUF1759"/>
    <property type="match status" value="1"/>
</dbReference>
<dbReference type="PANTHER" id="PTHR47331">
    <property type="entry name" value="PHD-TYPE DOMAIN-CONTAINING PROTEIN"/>
    <property type="match status" value="1"/>
</dbReference>
<feature type="region of interest" description="Disordered" evidence="1">
    <location>
        <begin position="1"/>
        <end position="32"/>
    </location>
</feature>
<evidence type="ECO:0000313" key="3">
    <source>
        <dbReference type="WBParaSite" id="TMUE_0000001653.1"/>
    </source>
</evidence>
<dbReference type="Proteomes" id="UP000046395">
    <property type="component" value="Unassembled WGS sequence"/>
</dbReference>
<sequence>MPRSRVARSSDSRTPCSKPFPVPSENQNSPNADLQRACDLLASVSEKLDRVVLSVDANALPSGQNLKVEGISDNLDGMCVSGQAFDGSTVSSGCPPYVQVDNSWFESHSSSGQVNTGAPNPWLQKLVPAANIEVFDGDPRSWPRFIAGFKSMVHDSLSSDVDRLAVLAQLLSPRLREGFAGLLSSPVMYQRVVLELQHLYGDPMATVQSHPIALTEVAPLRSESLEELERFYLQVNGPVSVLEMCRRHNELNSIVLVGQVSRKLTRNLREKWANQLRLRSPDTVNLRNFVNWIRELVIEKRLAAAFVNDERIAAPSSSPKGRGGSRAVTGAKGVRSTDVISSHHCIVCDADSHSIGSCPSFSKMDMADRLAVVREKRLCIRCLRLGHVKRNCISKRKCSVSGCKGAHHPLLHGAPRIYSRQASTTDSSPTEAREFISTSINSAAVHRQADKVQVLCAVVPIQVTYRSTTCRTFALLDSGAEVSVMSKALSRKLKMDGHQRTFNLRTINGVSRMSAVESECMVSAVDRSVSFKVDSVIVVPKLDLAIRSVSRNSLRSKWAHLADLPIYDVANEDVEMLISMNVPLAHRHYDIRTPMLGSNGPIGIRTPFGWTVVGQVPPQSIVLSQILDKSASAVTNACLRRIWTN</sequence>
<keyword evidence="2" id="KW-1185">Reference proteome</keyword>
<accession>A0A5S6Q383</accession>
<name>A0A5S6Q383_TRIMR</name>
<dbReference type="InterPro" id="IPR005312">
    <property type="entry name" value="DUF1759"/>
</dbReference>
<reference evidence="3" key="1">
    <citation type="submission" date="2019-12" db="UniProtKB">
        <authorList>
            <consortium name="WormBaseParasite"/>
        </authorList>
    </citation>
    <scope>IDENTIFICATION</scope>
</reference>
<evidence type="ECO:0000313" key="2">
    <source>
        <dbReference type="Proteomes" id="UP000046395"/>
    </source>
</evidence>
<organism evidence="2 3">
    <name type="scientific">Trichuris muris</name>
    <name type="common">Mouse whipworm</name>
    <dbReference type="NCBI Taxonomy" id="70415"/>
    <lineage>
        <taxon>Eukaryota</taxon>
        <taxon>Metazoa</taxon>
        <taxon>Ecdysozoa</taxon>
        <taxon>Nematoda</taxon>
        <taxon>Enoplea</taxon>
        <taxon>Dorylaimia</taxon>
        <taxon>Trichinellida</taxon>
        <taxon>Trichuridae</taxon>
        <taxon>Trichuris</taxon>
    </lineage>
</organism>
<proteinExistence type="predicted"/>
<protein>
    <submittedName>
        <fullName evidence="3">CCHC-type domain-containing protein</fullName>
    </submittedName>
</protein>